<proteinExistence type="predicted"/>
<evidence type="ECO:0000313" key="11">
    <source>
        <dbReference type="Proteomes" id="UP001153954"/>
    </source>
</evidence>
<organism evidence="10 11">
    <name type="scientific">Euphydryas editha</name>
    <name type="common">Edith's checkerspot</name>
    <dbReference type="NCBI Taxonomy" id="104508"/>
    <lineage>
        <taxon>Eukaryota</taxon>
        <taxon>Metazoa</taxon>
        <taxon>Ecdysozoa</taxon>
        <taxon>Arthropoda</taxon>
        <taxon>Hexapoda</taxon>
        <taxon>Insecta</taxon>
        <taxon>Pterygota</taxon>
        <taxon>Neoptera</taxon>
        <taxon>Endopterygota</taxon>
        <taxon>Lepidoptera</taxon>
        <taxon>Glossata</taxon>
        <taxon>Ditrysia</taxon>
        <taxon>Papilionoidea</taxon>
        <taxon>Nymphalidae</taxon>
        <taxon>Nymphalinae</taxon>
        <taxon>Euphydryas</taxon>
    </lineage>
</organism>
<dbReference type="InterPro" id="IPR018114">
    <property type="entry name" value="TRYPSIN_HIS"/>
</dbReference>
<keyword evidence="8" id="KW-0732">Signal</keyword>
<dbReference type="GO" id="GO:0006508">
    <property type="term" value="P:proteolysis"/>
    <property type="evidence" value="ECO:0007669"/>
    <property type="project" value="UniProtKB-KW"/>
</dbReference>
<sequence length="326" mass="36519">MNFTVNLFLILLKCYLCLAAPSIKQYVGDGRLVGGHEAQPYSHPYIVTLQLRFLWIRAHICGGSILNENWVLTAAHCVKESFLVRWLPMDAIAGAHDVNNFGPKAQINSISKRFPHPLYPGGIGPYDIAVLQTSTPFTFTKEVQPINLPYNYKISNDSMMLAGWGVLRTTYLIPDLPSRLQEVKVTYIPYPECYAAIDKIKDDNEFNPLNKDANICTGPITGGIAACSGDSGGPLIQYAARDKLNRVDQETGDLYYDYYDEDNSIDNDKQEKKLEEKMISYNDTEKVPVVLGIVSWGMSPCGDRGAPTVYTKVSEYLDFIKEYTQS</sequence>
<evidence type="ECO:0000256" key="5">
    <source>
        <dbReference type="ARBA" id="ARBA00055534"/>
    </source>
</evidence>
<protein>
    <recommendedName>
        <fullName evidence="9">Peptidase S1 domain-containing protein</fullName>
    </recommendedName>
</protein>
<keyword evidence="11" id="KW-1185">Reference proteome</keyword>
<dbReference type="InterPro" id="IPR001254">
    <property type="entry name" value="Trypsin_dom"/>
</dbReference>
<keyword evidence="7" id="KW-0378">Hydrolase</keyword>
<dbReference type="EMBL" id="CAKOGL010000005">
    <property type="protein sequence ID" value="CAH2086234.1"/>
    <property type="molecule type" value="Genomic_DNA"/>
</dbReference>
<keyword evidence="3" id="KW-1015">Disulfide bond</keyword>
<dbReference type="PROSITE" id="PS00135">
    <property type="entry name" value="TRYPSIN_SER"/>
    <property type="match status" value="1"/>
</dbReference>
<dbReference type="InterPro" id="IPR043504">
    <property type="entry name" value="Peptidase_S1_PA_chymotrypsin"/>
</dbReference>
<evidence type="ECO:0000259" key="9">
    <source>
        <dbReference type="PROSITE" id="PS50240"/>
    </source>
</evidence>
<dbReference type="InterPro" id="IPR033116">
    <property type="entry name" value="TRYPSIN_SER"/>
</dbReference>
<evidence type="ECO:0000313" key="10">
    <source>
        <dbReference type="EMBL" id="CAH2086234.1"/>
    </source>
</evidence>
<dbReference type="PROSITE" id="PS50240">
    <property type="entry name" value="TRYPSIN_DOM"/>
    <property type="match status" value="1"/>
</dbReference>
<evidence type="ECO:0000256" key="7">
    <source>
        <dbReference type="RuleBase" id="RU363034"/>
    </source>
</evidence>
<dbReference type="PROSITE" id="PS00134">
    <property type="entry name" value="TRYPSIN_HIS"/>
    <property type="match status" value="1"/>
</dbReference>
<comment type="function">
    <text evidence="5">Fibrinolytic activity; shows preferential cleavage of Arg-Gly bonds in all three fibrinogen chains. Contact with the caterpillars causes severe bleeding, due the anticoagulant effect of the protein.</text>
</comment>
<dbReference type="AlphaFoldDB" id="A0AAU9THJ4"/>
<evidence type="ECO:0000256" key="8">
    <source>
        <dbReference type="SAM" id="SignalP"/>
    </source>
</evidence>
<keyword evidence="4" id="KW-1199">Hemostasis impairing toxin</keyword>
<comment type="caution">
    <text evidence="10">The sequence shown here is derived from an EMBL/GenBank/DDBJ whole genome shotgun (WGS) entry which is preliminary data.</text>
</comment>
<comment type="subcellular location">
    <subcellularLocation>
        <location evidence="1">Secreted</location>
        <location evidence="1">Extracellular space</location>
    </subcellularLocation>
</comment>
<dbReference type="GO" id="GO:0090729">
    <property type="term" value="F:toxin activity"/>
    <property type="evidence" value="ECO:0007669"/>
    <property type="project" value="UniProtKB-KW"/>
</dbReference>
<dbReference type="GO" id="GO:0004252">
    <property type="term" value="F:serine-type endopeptidase activity"/>
    <property type="evidence" value="ECO:0007669"/>
    <property type="project" value="InterPro"/>
</dbReference>
<feature type="signal peptide" evidence="8">
    <location>
        <begin position="1"/>
        <end position="19"/>
    </location>
</feature>
<dbReference type="PANTHER" id="PTHR24252:SF7">
    <property type="entry name" value="HYALIN"/>
    <property type="match status" value="1"/>
</dbReference>
<keyword evidence="7" id="KW-0720">Serine protease</keyword>
<evidence type="ECO:0000256" key="4">
    <source>
        <dbReference type="ARBA" id="ARBA00023240"/>
    </source>
</evidence>
<keyword evidence="7" id="KW-0645">Protease</keyword>
<evidence type="ECO:0000256" key="6">
    <source>
        <dbReference type="ARBA" id="ARBA00084094"/>
    </source>
</evidence>
<accession>A0AAU9THJ4</accession>
<gene>
    <name evidence="10" type="ORF">EEDITHA_LOCUS2636</name>
</gene>
<dbReference type="Pfam" id="PF00089">
    <property type="entry name" value="Trypsin"/>
    <property type="match status" value="2"/>
</dbReference>
<feature type="chain" id="PRO_5043796097" description="Peptidase S1 domain-containing protein" evidence="8">
    <location>
        <begin position="20"/>
        <end position="326"/>
    </location>
</feature>
<feature type="domain" description="Peptidase S1" evidence="9">
    <location>
        <begin position="32"/>
        <end position="325"/>
    </location>
</feature>
<keyword evidence="2" id="KW-0800">Toxin</keyword>
<dbReference type="InterPro" id="IPR001314">
    <property type="entry name" value="Peptidase_S1A"/>
</dbReference>
<dbReference type="SUPFAM" id="SSF50494">
    <property type="entry name" value="Trypsin-like serine proteases"/>
    <property type="match status" value="1"/>
</dbReference>
<dbReference type="CDD" id="cd00190">
    <property type="entry name" value="Tryp_SPc"/>
    <property type="match status" value="1"/>
</dbReference>
<evidence type="ECO:0000256" key="1">
    <source>
        <dbReference type="ARBA" id="ARBA00004239"/>
    </source>
</evidence>
<dbReference type="Proteomes" id="UP001153954">
    <property type="component" value="Unassembled WGS sequence"/>
</dbReference>
<dbReference type="GO" id="GO:0005576">
    <property type="term" value="C:extracellular region"/>
    <property type="evidence" value="ECO:0007669"/>
    <property type="project" value="UniProtKB-SubCell"/>
</dbReference>
<dbReference type="FunFam" id="2.40.10.10:FF:000068">
    <property type="entry name" value="transmembrane protease serine 2"/>
    <property type="match status" value="1"/>
</dbReference>
<dbReference type="PRINTS" id="PR00722">
    <property type="entry name" value="CHYMOTRYPSIN"/>
</dbReference>
<name>A0AAU9THJ4_EUPED</name>
<evidence type="ECO:0000256" key="3">
    <source>
        <dbReference type="ARBA" id="ARBA00023157"/>
    </source>
</evidence>
<dbReference type="Gene3D" id="2.40.10.10">
    <property type="entry name" value="Trypsin-like serine proteases"/>
    <property type="match status" value="2"/>
</dbReference>
<reference evidence="10" key="1">
    <citation type="submission" date="2022-03" db="EMBL/GenBank/DDBJ databases">
        <authorList>
            <person name="Tunstrom K."/>
        </authorList>
    </citation>
    <scope>NUCLEOTIDE SEQUENCE</scope>
</reference>
<dbReference type="SMART" id="SM00020">
    <property type="entry name" value="Tryp_SPc"/>
    <property type="match status" value="1"/>
</dbReference>
<keyword evidence="6" id="KW-1205">Fibrinolytic toxin</keyword>
<dbReference type="InterPro" id="IPR009003">
    <property type="entry name" value="Peptidase_S1_PA"/>
</dbReference>
<dbReference type="PANTHER" id="PTHR24252">
    <property type="entry name" value="ACROSIN-RELATED"/>
    <property type="match status" value="1"/>
</dbReference>
<evidence type="ECO:0000256" key="2">
    <source>
        <dbReference type="ARBA" id="ARBA00022656"/>
    </source>
</evidence>